<sequence length="182" mass="20653">MKTVDFKNFNTDWYYPGNKVKLLLWFIVGRIFLNTYLPIPVSLKLTILRLFGGKIGKGIMIKPKVNIKYPWFLEIKDYVWVGEKVWIDNFVMVTLESNVCISQEAMLLTGNHNYRKTSFDLMPAEIYIKQGAWIGAKTVVCPGVTVGENAILTVGSIATKDMETAGIYQGNPAILIKKRIID</sequence>
<dbReference type="NCBIfam" id="NF007797">
    <property type="entry name" value="PRK10502.1"/>
    <property type="match status" value="1"/>
</dbReference>
<evidence type="ECO:0000256" key="2">
    <source>
        <dbReference type="ARBA" id="ARBA00022679"/>
    </source>
</evidence>
<comment type="similarity">
    <text evidence="1">Belongs to the transferase hexapeptide repeat family.</text>
</comment>
<dbReference type="Proteomes" id="UP001595616">
    <property type="component" value="Unassembled WGS sequence"/>
</dbReference>
<dbReference type="InterPro" id="IPR051159">
    <property type="entry name" value="Hexapeptide_acetyltransf"/>
</dbReference>
<dbReference type="PANTHER" id="PTHR23416:SF23">
    <property type="entry name" value="ACETYLTRANSFERASE C18B11.09C-RELATED"/>
    <property type="match status" value="1"/>
</dbReference>
<accession>A0ABV7YV85</accession>
<protein>
    <submittedName>
        <fullName evidence="4">WcaF family extracellular polysaccharide biosynthesis acetyltransferase</fullName>
    </submittedName>
</protein>
<comment type="caution">
    <text evidence="4">The sequence shown here is derived from an EMBL/GenBank/DDBJ whole genome shotgun (WGS) entry which is preliminary data.</text>
</comment>
<gene>
    <name evidence="4" type="ORF">ACFOOI_04125</name>
</gene>
<dbReference type="InterPro" id="IPR011004">
    <property type="entry name" value="Trimer_LpxA-like_sf"/>
</dbReference>
<keyword evidence="3" id="KW-0472">Membrane</keyword>
<name>A0ABV7YV85_9BACT</name>
<dbReference type="SUPFAM" id="SSF51161">
    <property type="entry name" value="Trimeric LpxA-like enzymes"/>
    <property type="match status" value="1"/>
</dbReference>
<dbReference type="PANTHER" id="PTHR23416">
    <property type="entry name" value="SIALIC ACID SYNTHASE-RELATED"/>
    <property type="match status" value="1"/>
</dbReference>
<keyword evidence="5" id="KW-1185">Reference proteome</keyword>
<organism evidence="4 5">
    <name type="scientific">Lacihabitans lacunae</name>
    <dbReference type="NCBI Taxonomy" id="1028214"/>
    <lineage>
        <taxon>Bacteria</taxon>
        <taxon>Pseudomonadati</taxon>
        <taxon>Bacteroidota</taxon>
        <taxon>Cytophagia</taxon>
        <taxon>Cytophagales</taxon>
        <taxon>Leadbetterellaceae</taxon>
        <taxon>Lacihabitans</taxon>
    </lineage>
</organism>
<feature type="transmembrane region" description="Helical" evidence="3">
    <location>
        <begin position="20"/>
        <end position="39"/>
    </location>
</feature>
<dbReference type="EMBL" id="JBHRYQ010000001">
    <property type="protein sequence ID" value="MFC3809833.1"/>
    <property type="molecule type" value="Genomic_DNA"/>
</dbReference>
<dbReference type="CDD" id="cd05825">
    <property type="entry name" value="LbH_wcaF_like"/>
    <property type="match status" value="1"/>
</dbReference>
<reference evidence="5" key="1">
    <citation type="journal article" date="2019" name="Int. J. Syst. Evol. Microbiol.">
        <title>The Global Catalogue of Microorganisms (GCM) 10K type strain sequencing project: providing services to taxonomists for standard genome sequencing and annotation.</title>
        <authorList>
            <consortium name="The Broad Institute Genomics Platform"/>
            <consortium name="The Broad Institute Genome Sequencing Center for Infectious Disease"/>
            <person name="Wu L."/>
            <person name="Ma J."/>
        </authorList>
    </citation>
    <scope>NUCLEOTIDE SEQUENCE [LARGE SCALE GENOMIC DNA]</scope>
    <source>
        <strain evidence="5">CECT 7956</strain>
    </source>
</reference>
<evidence type="ECO:0000256" key="1">
    <source>
        <dbReference type="ARBA" id="ARBA00007274"/>
    </source>
</evidence>
<evidence type="ECO:0000313" key="5">
    <source>
        <dbReference type="Proteomes" id="UP001595616"/>
    </source>
</evidence>
<dbReference type="RefSeq" id="WP_379835400.1">
    <property type="nucleotide sequence ID" value="NZ_JBHRYQ010000001.1"/>
</dbReference>
<dbReference type="Gene3D" id="2.160.10.10">
    <property type="entry name" value="Hexapeptide repeat proteins"/>
    <property type="match status" value="1"/>
</dbReference>
<evidence type="ECO:0000256" key="3">
    <source>
        <dbReference type="SAM" id="Phobius"/>
    </source>
</evidence>
<keyword evidence="2" id="KW-0808">Transferase</keyword>
<keyword evidence="3" id="KW-1133">Transmembrane helix</keyword>
<proteinExistence type="inferred from homology"/>
<evidence type="ECO:0000313" key="4">
    <source>
        <dbReference type="EMBL" id="MFC3809833.1"/>
    </source>
</evidence>
<keyword evidence="3" id="KW-0812">Transmembrane</keyword>